<evidence type="ECO:0000313" key="2">
    <source>
        <dbReference type="EMBL" id="TKJ42576.1"/>
    </source>
</evidence>
<organism evidence="2 3">
    <name type="scientific">candidate division LCP-89 bacterium B3_LCP</name>
    <dbReference type="NCBI Taxonomy" id="2012998"/>
    <lineage>
        <taxon>Bacteria</taxon>
        <taxon>Pseudomonadati</taxon>
        <taxon>Bacteria division LCP-89</taxon>
    </lineage>
</organism>
<accession>A0A532V5U5</accession>
<name>A0A532V5U5_UNCL8</name>
<dbReference type="Gene3D" id="3.40.140.10">
    <property type="entry name" value="Cytidine Deaminase, domain 2"/>
    <property type="match status" value="1"/>
</dbReference>
<comment type="caution">
    <text evidence="2">The sequence shown here is derived from an EMBL/GenBank/DDBJ whole genome shotgun (WGS) entry which is preliminary data.</text>
</comment>
<proteinExistence type="predicted"/>
<dbReference type="InterPro" id="IPR025657">
    <property type="entry name" value="RadC_JAB"/>
</dbReference>
<dbReference type="Pfam" id="PF04002">
    <property type="entry name" value="RadC"/>
    <property type="match status" value="1"/>
</dbReference>
<dbReference type="Proteomes" id="UP000319619">
    <property type="component" value="Unassembled WGS sequence"/>
</dbReference>
<evidence type="ECO:0000313" key="3">
    <source>
        <dbReference type="Proteomes" id="UP000319619"/>
    </source>
</evidence>
<evidence type="ECO:0000259" key="1">
    <source>
        <dbReference type="Pfam" id="PF04002"/>
    </source>
</evidence>
<reference evidence="2 3" key="1">
    <citation type="submission" date="2017-06" db="EMBL/GenBank/DDBJ databases">
        <title>Novel microbial phyla capable of carbon fixation and sulfur reduction in deep-sea sediments.</title>
        <authorList>
            <person name="Huang J."/>
            <person name="Baker B."/>
            <person name="Wang Y."/>
        </authorList>
    </citation>
    <scope>NUCLEOTIDE SEQUENCE [LARGE SCALE GENOMIC DNA]</scope>
    <source>
        <strain evidence="2">B3_LCP</strain>
    </source>
</reference>
<dbReference type="AlphaFoldDB" id="A0A532V5U5"/>
<feature type="domain" description="RadC-like JAB" evidence="1">
    <location>
        <begin position="5"/>
        <end position="104"/>
    </location>
</feature>
<dbReference type="EMBL" id="NJBN01000001">
    <property type="protein sequence ID" value="TKJ42576.1"/>
    <property type="molecule type" value="Genomic_DNA"/>
</dbReference>
<sequence>MLSYFHKIDRESVIVLFLNQGNKCVHTEVRFGDNTSVNFPTDSIIDIAETKDSTKIFLAHNHPGDRATPSDYDVQHAAALYLSLPTDFQLVDDLVWCRGKVKSVMNTHRFKQMVRMY</sequence>
<protein>
    <recommendedName>
        <fullName evidence="1">RadC-like JAB domain-containing protein</fullName>
    </recommendedName>
</protein>
<gene>
    <name evidence="2" type="ORF">CEE37_02485</name>
</gene>